<dbReference type="RefSeq" id="WP_104521835.1">
    <property type="nucleotide sequence ID" value="NZ_NHRY01000254.1"/>
</dbReference>
<evidence type="ECO:0000313" key="2">
    <source>
        <dbReference type="Proteomes" id="UP000239724"/>
    </source>
</evidence>
<organism evidence="1 2">
    <name type="scientific">Rhodopila globiformis</name>
    <name type="common">Rhodopseudomonas globiformis</name>
    <dbReference type="NCBI Taxonomy" id="1071"/>
    <lineage>
        <taxon>Bacteria</taxon>
        <taxon>Pseudomonadati</taxon>
        <taxon>Pseudomonadota</taxon>
        <taxon>Alphaproteobacteria</taxon>
        <taxon>Acetobacterales</taxon>
        <taxon>Acetobacteraceae</taxon>
        <taxon>Rhodopila</taxon>
    </lineage>
</organism>
<dbReference type="Proteomes" id="UP000239724">
    <property type="component" value="Unassembled WGS sequence"/>
</dbReference>
<comment type="caution">
    <text evidence="1">The sequence shown here is derived from an EMBL/GenBank/DDBJ whole genome shotgun (WGS) entry which is preliminary data.</text>
</comment>
<reference evidence="1 2" key="1">
    <citation type="journal article" date="2018" name="Arch. Microbiol.">
        <title>New insights into the metabolic potential of the phototrophic purple bacterium Rhodopila globiformis DSM 161(T) from its draft genome sequence and evidence for a vanadium-dependent nitrogenase.</title>
        <authorList>
            <person name="Imhoff J.F."/>
            <person name="Rahn T."/>
            <person name="Kunzel S."/>
            <person name="Neulinger S.C."/>
        </authorList>
    </citation>
    <scope>NUCLEOTIDE SEQUENCE [LARGE SCALE GENOMIC DNA]</scope>
    <source>
        <strain evidence="1 2">DSM 161</strain>
    </source>
</reference>
<proteinExistence type="predicted"/>
<keyword evidence="2" id="KW-1185">Reference proteome</keyword>
<protein>
    <submittedName>
        <fullName evidence="1">Uncharacterized protein</fullName>
    </submittedName>
</protein>
<gene>
    <name evidence="1" type="ORF">CCS01_26515</name>
</gene>
<dbReference type="AlphaFoldDB" id="A0A2S6MZE1"/>
<accession>A0A2S6MZE1</accession>
<sequence length="195" mass="20875">MAPFISSKDFAPGIGNAVSARGQIHAEGDGLDLAPFAGANLDAPASPDVVVNPAALLAAYGTQGKEQTGLREGWPAMAASSPASALTALSSLARQVTDCQDQIERLKASSRSIIEQRDQWRLRAQQAEARMAGAARPDTASEEESHYIALKHRLAKMLHPDSPSRSLADKSECEALFIRIWEAIDQIEQGGTERK</sequence>
<name>A0A2S6MZE1_RHOGL</name>
<dbReference type="EMBL" id="NHRY01000254">
    <property type="protein sequence ID" value="PPQ27745.1"/>
    <property type="molecule type" value="Genomic_DNA"/>
</dbReference>
<evidence type="ECO:0000313" key="1">
    <source>
        <dbReference type="EMBL" id="PPQ27745.1"/>
    </source>
</evidence>